<organism evidence="1 2">
    <name type="scientific">Ereboglobus luteus</name>
    <dbReference type="NCBI Taxonomy" id="1796921"/>
    <lineage>
        <taxon>Bacteria</taxon>
        <taxon>Pseudomonadati</taxon>
        <taxon>Verrucomicrobiota</taxon>
        <taxon>Opitutia</taxon>
        <taxon>Opitutales</taxon>
        <taxon>Opitutaceae</taxon>
        <taxon>Ereboglobus</taxon>
    </lineage>
</organism>
<evidence type="ECO:0000313" key="2">
    <source>
        <dbReference type="Proteomes" id="UP000244896"/>
    </source>
</evidence>
<sequence>MARQRPIQNPQSKIQNRHMGFFSSVADNLFGAATPPCVCPVKMLDQLKKLIPILPDLPEIPIPKLDPLTPIATAAPKPANNFIRSRLDIINKMRVPDVIARLPLDHMSIGRMESIPPVIRAFEQATGVKIDDPSFETKMQGSLLGLAKIPLAVPTLATMPPPPPPVMQKVSAVVTQMRMAKADLSLKLTPLDPSALAKVRLAAKAVAIIPPFPIDQLKPLAPLATVARLATAMGVDLKKPGGVLKLANNLTLIAKLPSEPPAPAMAALPAMMQVLSIAQTNANVLHYFNLDLANLTPPNFIAKIGVPLQPLVEFGKNIAEVLTPAQAANAQSWAAASQFFPALRLMETVNLGRLDLTPLCDVPPLPNFGPISSAFTLGEAAKNAVGKKAASKKCPQCPLA</sequence>
<gene>
    <name evidence="1" type="ORF">CKA38_13050</name>
</gene>
<dbReference type="AlphaFoldDB" id="A0A2U8E5G5"/>
<evidence type="ECO:0000313" key="1">
    <source>
        <dbReference type="EMBL" id="AWI10060.1"/>
    </source>
</evidence>
<dbReference type="KEGG" id="elut:CKA38_13050"/>
<protein>
    <submittedName>
        <fullName evidence="1">Uncharacterized protein</fullName>
    </submittedName>
</protein>
<dbReference type="EMBL" id="CP023004">
    <property type="protein sequence ID" value="AWI10060.1"/>
    <property type="molecule type" value="Genomic_DNA"/>
</dbReference>
<name>A0A2U8E5G5_9BACT</name>
<keyword evidence="2" id="KW-1185">Reference proteome</keyword>
<dbReference type="Proteomes" id="UP000244896">
    <property type="component" value="Chromosome"/>
</dbReference>
<reference evidence="1 2" key="1">
    <citation type="journal article" date="2018" name="Syst. Appl. Microbiol.">
        <title>Ereboglobus luteus gen. nov. sp. nov. from cockroach guts, and new insights into the oxygen relationship of the genera Opitutus and Didymococcus (Verrucomicrobia: Opitutaceae).</title>
        <authorList>
            <person name="Tegtmeier D."/>
            <person name="Belitz A."/>
            <person name="Radek R."/>
            <person name="Heimerl T."/>
            <person name="Brune A."/>
        </authorList>
    </citation>
    <scope>NUCLEOTIDE SEQUENCE [LARGE SCALE GENOMIC DNA]</scope>
    <source>
        <strain evidence="1 2">Ho45</strain>
    </source>
</reference>
<accession>A0A2U8E5G5</accession>
<proteinExistence type="predicted"/>